<accession>A0A7U2QXF2</accession>
<feature type="signal peptide" evidence="1">
    <location>
        <begin position="1"/>
        <end position="18"/>
    </location>
</feature>
<dbReference type="VEuPathDB" id="FungiDB:F9C07_2138951"/>
<keyword evidence="3" id="KW-1185">Reference proteome</keyword>
<evidence type="ECO:0000256" key="1">
    <source>
        <dbReference type="SAM" id="SignalP"/>
    </source>
</evidence>
<evidence type="ECO:0000313" key="3">
    <source>
        <dbReference type="Proteomes" id="UP000596276"/>
    </source>
</evidence>
<dbReference type="AlphaFoldDB" id="A0A7U2QXF2"/>
<gene>
    <name evidence="2" type="ORF">F9C07_2138951</name>
</gene>
<dbReference type="Proteomes" id="UP000596276">
    <property type="component" value="Chromosome 1"/>
</dbReference>
<evidence type="ECO:0008006" key="4">
    <source>
        <dbReference type="Google" id="ProtNLM"/>
    </source>
</evidence>
<name>A0A7U2QXF2_ASPFN</name>
<keyword evidence="1" id="KW-0732">Signal</keyword>
<proteinExistence type="predicted"/>
<sequence>MYLKYMFLFVASNSLSSASLLGLRYLSCRRNYLIYSLWSGREAYIYSGDTVKPFVVKTTKTERIGMQIIYKLTIALVWKATQRTSYHIQQRRKFSTRIPLNSSMDALYPGEASTLLRLWEISED</sequence>
<evidence type="ECO:0000313" key="2">
    <source>
        <dbReference type="EMBL" id="QRD88348.1"/>
    </source>
</evidence>
<reference evidence="3" key="1">
    <citation type="journal article" date="2021" name="G3 (Bethesda)">
        <title>Chromosome assembled and annotated genome sequence of Aspergillus flavus NRRL 3357.</title>
        <authorList>
            <person name="Skerker J.M."/>
            <person name="Pianalto K.M."/>
            <person name="Mondo S.J."/>
            <person name="Yang K."/>
            <person name="Arkin A.P."/>
            <person name="Keller N.P."/>
            <person name="Grigoriev I.V."/>
            <person name="Louise Glass N.L."/>
        </authorList>
    </citation>
    <scope>NUCLEOTIDE SEQUENCE [LARGE SCALE GENOMIC DNA]</scope>
    <source>
        <strain evidence="3">ATCC 200026 / FGSC A1120 / IAM 13836 / NRRL 3357 / JCM 12722 / SRRC 167</strain>
    </source>
</reference>
<dbReference type="EMBL" id="CP044619">
    <property type="protein sequence ID" value="QRD88348.1"/>
    <property type="molecule type" value="Genomic_DNA"/>
</dbReference>
<feature type="chain" id="PRO_5031412727" description="Secreted protein" evidence="1">
    <location>
        <begin position="19"/>
        <end position="124"/>
    </location>
</feature>
<organism evidence="2 3">
    <name type="scientific">Aspergillus flavus (strain ATCC 200026 / FGSC A1120 / IAM 13836 / NRRL 3357 / JCM 12722 / SRRC 167)</name>
    <dbReference type="NCBI Taxonomy" id="332952"/>
    <lineage>
        <taxon>Eukaryota</taxon>
        <taxon>Fungi</taxon>
        <taxon>Dikarya</taxon>
        <taxon>Ascomycota</taxon>
        <taxon>Pezizomycotina</taxon>
        <taxon>Eurotiomycetes</taxon>
        <taxon>Eurotiomycetidae</taxon>
        <taxon>Eurotiales</taxon>
        <taxon>Aspergillaceae</taxon>
        <taxon>Aspergillus</taxon>
        <taxon>Aspergillus subgen. Circumdati</taxon>
    </lineage>
</organism>
<protein>
    <recommendedName>
        <fullName evidence="4">Secreted protein</fullName>
    </recommendedName>
</protein>